<dbReference type="RefSeq" id="WP_124799990.1">
    <property type="nucleotide sequence ID" value="NZ_CP034170.1"/>
</dbReference>
<protein>
    <recommendedName>
        <fullName evidence="3">WXG100 family type VII secretion target</fullName>
    </recommendedName>
</protein>
<organism evidence="1 2">
    <name type="scientific">Nakamurella antarctica</name>
    <dbReference type="NCBI Taxonomy" id="1902245"/>
    <lineage>
        <taxon>Bacteria</taxon>
        <taxon>Bacillati</taxon>
        <taxon>Actinomycetota</taxon>
        <taxon>Actinomycetes</taxon>
        <taxon>Nakamurellales</taxon>
        <taxon>Nakamurellaceae</taxon>
        <taxon>Nakamurella</taxon>
    </lineage>
</organism>
<gene>
    <name evidence="1" type="ORF">EH165_14000</name>
</gene>
<evidence type="ECO:0000313" key="2">
    <source>
        <dbReference type="Proteomes" id="UP000268084"/>
    </source>
</evidence>
<dbReference type="SUPFAM" id="SSF140453">
    <property type="entry name" value="EsxAB dimer-like"/>
    <property type="match status" value="1"/>
</dbReference>
<keyword evidence="2" id="KW-1185">Reference proteome</keyword>
<accession>A0A3G8ZYH9</accession>
<reference evidence="1 2" key="1">
    <citation type="submission" date="2018-11" db="EMBL/GenBank/DDBJ databases">
        <authorList>
            <person name="Da X."/>
        </authorList>
    </citation>
    <scope>NUCLEOTIDE SEQUENCE [LARGE SCALE GENOMIC DNA]</scope>
    <source>
        <strain evidence="1 2">S14-144</strain>
    </source>
</reference>
<dbReference type="AlphaFoldDB" id="A0A3G8ZYH9"/>
<evidence type="ECO:0000313" key="1">
    <source>
        <dbReference type="EMBL" id="AZI59086.1"/>
    </source>
</evidence>
<dbReference type="Gene3D" id="1.10.287.1060">
    <property type="entry name" value="ESAT-6-like"/>
    <property type="match status" value="1"/>
</dbReference>
<dbReference type="KEGG" id="nak:EH165_14000"/>
<evidence type="ECO:0008006" key="3">
    <source>
        <dbReference type="Google" id="ProtNLM"/>
    </source>
</evidence>
<reference evidence="1 2" key="2">
    <citation type="submission" date="2018-12" db="EMBL/GenBank/DDBJ databases">
        <title>Nakamurella antarcticus sp. nov., isolated from Antarctica South Shetland Islands soil.</title>
        <authorList>
            <person name="Peng F."/>
        </authorList>
    </citation>
    <scope>NUCLEOTIDE SEQUENCE [LARGE SCALE GENOMIC DNA]</scope>
    <source>
        <strain evidence="1 2">S14-144</strain>
    </source>
</reference>
<sequence length="99" mass="10145">MDGFELTTEQVQTAGGAVSDAGVALNSEIAQMDQILADLRVSWTSTSAAPKYALAMDSHLASARLLKDALLSHGEGLVMAGNNIAGSEAALGEQMPVVS</sequence>
<name>A0A3G8ZYH9_9ACTN</name>
<dbReference type="EMBL" id="CP034170">
    <property type="protein sequence ID" value="AZI59086.1"/>
    <property type="molecule type" value="Genomic_DNA"/>
</dbReference>
<proteinExistence type="predicted"/>
<dbReference type="InterPro" id="IPR036689">
    <property type="entry name" value="ESAT-6-like_sf"/>
</dbReference>
<dbReference type="Proteomes" id="UP000268084">
    <property type="component" value="Chromosome"/>
</dbReference>